<protein>
    <submittedName>
        <fullName evidence="3">Secreted protein</fullName>
    </submittedName>
</protein>
<dbReference type="EMBL" id="UYWY01019928">
    <property type="protein sequence ID" value="VDM39830.1"/>
    <property type="molecule type" value="Genomic_DNA"/>
</dbReference>
<dbReference type="Proteomes" id="UP000050794">
    <property type="component" value="Unassembled WGS sequence"/>
</dbReference>
<proteinExistence type="predicted"/>
<organism evidence="2 3">
    <name type="scientific">Toxocara canis</name>
    <name type="common">Canine roundworm</name>
    <dbReference type="NCBI Taxonomy" id="6265"/>
    <lineage>
        <taxon>Eukaryota</taxon>
        <taxon>Metazoa</taxon>
        <taxon>Ecdysozoa</taxon>
        <taxon>Nematoda</taxon>
        <taxon>Chromadorea</taxon>
        <taxon>Rhabditida</taxon>
        <taxon>Spirurina</taxon>
        <taxon>Ascaridomorpha</taxon>
        <taxon>Ascaridoidea</taxon>
        <taxon>Toxocaridae</taxon>
        <taxon>Toxocara</taxon>
    </lineage>
</organism>
<accession>A0A183UJ39</accession>
<dbReference type="AlphaFoldDB" id="A0A183UJ39"/>
<dbReference type="WBParaSite" id="TCNE_0000850901-mRNA-1">
    <property type="protein sequence ID" value="TCNE_0000850901-mRNA-1"/>
    <property type="gene ID" value="TCNE_0000850901"/>
</dbReference>
<reference evidence="3" key="1">
    <citation type="submission" date="2016-06" db="UniProtKB">
        <authorList>
            <consortium name="WormBaseParasite"/>
        </authorList>
    </citation>
    <scope>IDENTIFICATION</scope>
</reference>
<evidence type="ECO:0000313" key="1">
    <source>
        <dbReference type="EMBL" id="VDM39830.1"/>
    </source>
</evidence>
<name>A0A183UJ39_TOXCA</name>
<reference evidence="1 2" key="2">
    <citation type="submission" date="2018-11" db="EMBL/GenBank/DDBJ databases">
        <authorList>
            <consortium name="Pathogen Informatics"/>
        </authorList>
    </citation>
    <scope>NUCLEOTIDE SEQUENCE [LARGE SCALE GENOMIC DNA]</scope>
</reference>
<keyword evidence="2" id="KW-1185">Reference proteome</keyword>
<gene>
    <name evidence="1" type="ORF">TCNE_LOCUS8509</name>
</gene>
<evidence type="ECO:0000313" key="2">
    <source>
        <dbReference type="Proteomes" id="UP000050794"/>
    </source>
</evidence>
<sequence>MAHCLCQLCRCDTSSKKCDVSYSKTRLNSTLKAFLSEMLFSRVYGETLCNSFRTIDMATNFDAEPCTFIFIQMYFRPGVQSGGLKDGGVDELR</sequence>
<evidence type="ECO:0000313" key="3">
    <source>
        <dbReference type="WBParaSite" id="TCNE_0000850901-mRNA-1"/>
    </source>
</evidence>